<keyword evidence="3" id="KW-0813">Transport</keyword>
<feature type="transmembrane region" description="Helical" evidence="7">
    <location>
        <begin position="57"/>
        <end position="78"/>
    </location>
</feature>
<evidence type="ECO:0000256" key="7">
    <source>
        <dbReference type="SAM" id="Phobius"/>
    </source>
</evidence>
<dbReference type="PANTHER" id="PTHR23511:SF34">
    <property type="entry name" value="SYNAPTIC VESICLE GLYCOPROTEIN 2"/>
    <property type="match status" value="1"/>
</dbReference>
<keyword evidence="10" id="KW-1185">Reference proteome</keyword>
<dbReference type="Pfam" id="PF00083">
    <property type="entry name" value="Sugar_tr"/>
    <property type="match status" value="1"/>
</dbReference>
<dbReference type="InterPro" id="IPR020846">
    <property type="entry name" value="MFS_dom"/>
</dbReference>
<feature type="domain" description="Major facilitator superfamily (MFS) profile" evidence="8">
    <location>
        <begin position="24"/>
        <end position="431"/>
    </location>
</feature>
<reference evidence="9 10" key="1">
    <citation type="submission" date="2022-11" db="EMBL/GenBank/DDBJ databases">
        <title>Biodiversity and phylogenetic relationships of bacteria.</title>
        <authorList>
            <person name="Machado R.A.R."/>
            <person name="Bhat A."/>
            <person name="Loulou A."/>
            <person name="Kallel S."/>
        </authorList>
    </citation>
    <scope>NUCLEOTIDE SEQUENCE [LARGE SCALE GENOMIC DNA]</scope>
    <source>
        <strain evidence="9 10">DSM 13975</strain>
    </source>
</reference>
<accession>A0ABT3VJM0</accession>
<feature type="transmembrane region" description="Helical" evidence="7">
    <location>
        <begin position="289"/>
        <end position="310"/>
    </location>
</feature>
<evidence type="ECO:0000256" key="2">
    <source>
        <dbReference type="ARBA" id="ARBA00010992"/>
    </source>
</evidence>
<evidence type="ECO:0000313" key="10">
    <source>
        <dbReference type="Proteomes" id="UP001209916"/>
    </source>
</evidence>
<evidence type="ECO:0000313" key="9">
    <source>
        <dbReference type="EMBL" id="MCX5463291.1"/>
    </source>
</evidence>
<dbReference type="Gene3D" id="1.20.1250.20">
    <property type="entry name" value="MFS general substrate transporter like domains"/>
    <property type="match status" value="1"/>
</dbReference>
<dbReference type="SUPFAM" id="SSF103473">
    <property type="entry name" value="MFS general substrate transporter"/>
    <property type="match status" value="1"/>
</dbReference>
<gene>
    <name evidence="9" type="ORF">OSH09_03780</name>
</gene>
<feature type="transmembrane region" description="Helical" evidence="7">
    <location>
        <begin position="405"/>
        <end position="427"/>
    </location>
</feature>
<dbReference type="InterPro" id="IPR005828">
    <property type="entry name" value="MFS_sugar_transport-like"/>
</dbReference>
<protein>
    <submittedName>
        <fullName evidence="9">MFS transporter</fullName>
    </submittedName>
</protein>
<keyword evidence="6 7" id="KW-0472">Membrane</keyword>
<feature type="transmembrane region" description="Helical" evidence="7">
    <location>
        <begin position="256"/>
        <end position="277"/>
    </location>
</feature>
<feature type="transmembrane region" description="Helical" evidence="7">
    <location>
        <begin position="317"/>
        <end position="338"/>
    </location>
</feature>
<feature type="transmembrane region" description="Helical" evidence="7">
    <location>
        <begin position="90"/>
        <end position="109"/>
    </location>
</feature>
<name>A0ABT3VJM0_9BURK</name>
<organism evidence="9 10">
    <name type="scientific">Alcaligenes parafaecalis</name>
    <dbReference type="NCBI Taxonomy" id="171260"/>
    <lineage>
        <taxon>Bacteria</taxon>
        <taxon>Pseudomonadati</taxon>
        <taxon>Pseudomonadota</taxon>
        <taxon>Betaproteobacteria</taxon>
        <taxon>Burkholderiales</taxon>
        <taxon>Alcaligenaceae</taxon>
        <taxon>Alcaligenes</taxon>
    </lineage>
</organism>
<comment type="similarity">
    <text evidence="2">Belongs to the major facilitator superfamily. Sugar transporter (TC 2.A.1.1) family.</text>
</comment>
<sequence length="438" mass="47053">MSGSMSGQITQFENVPFRRFHLRVGSTACGGQFADGFELGIIGLAIALAAVPLNLNAVWMGLLGAAALAGLFLGSLVSGVIVDRVGRRKIFAWDMLFAAVLSIAQFFVTEAWQMLLLRFALGVVLGFDYVVSKALLTELSPVRFRGRLLSIMAIAWVAGYACSYAAGFLLRDLGPDAWRYMLVVSAVPALLIFVFRLGVPESPLWLIRKGRIQEAQEIVRKKLGDGIVLPEAGPVPQKTGGEWKELFSKKWRKNTAVGGIFYACQVIPYFALGTFLPKILESLNVTDKYVGGLTYNAFLLLGAVIGTMVVDRIARRSFLIGTFIAGAAVLSVMAAGVLDSTGVIIAFALFALILSASANLEFIYPPELFPTHLRGTGVGFATATSRFGAAISTFLLPSIVQNHGVSIALGACVVVLLFGALVSYLWAPETSRMRLADV</sequence>
<feature type="transmembrane region" description="Helical" evidence="7">
    <location>
        <begin position="177"/>
        <end position="199"/>
    </location>
</feature>
<evidence type="ECO:0000256" key="3">
    <source>
        <dbReference type="ARBA" id="ARBA00022448"/>
    </source>
</evidence>
<proteinExistence type="inferred from homology"/>
<keyword evidence="4 7" id="KW-0812">Transmembrane</keyword>
<feature type="transmembrane region" description="Helical" evidence="7">
    <location>
        <begin position="148"/>
        <end position="171"/>
    </location>
</feature>
<feature type="transmembrane region" description="Helical" evidence="7">
    <location>
        <begin position="115"/>
        <end position="136"/>
    </location>
</feature>
<feature type="transmembrane region" description="Helical" evidence="7">
    <location>
        <begin position="33"/>
        <end position="51"/>
    </location>
</feature>
<evidence type="ECO:0000256" key="1">
    <source>
        <dbReference type="ARBA" id="ARBA00004141"/>
    </source>
</evidence>
<comment type="caution">
    <text evidence="9">The sequence shown here is derived from an EMBL/GenBank/DDBJ whole genome shotgun (WGS) entry which is preliminary data.</text>
</comment>
<evidence type="ECO:0000256" key="4">
    <source>
        <dbReference type="ARBA" id="ARBA00022692"/>
    </source>
</evidence>
<dbReference type="PANTHER" id="PTHR23511">
    <property type="entry name" value="SYNAPTIC VESICLE GLYCOPROTEIN 2"/>
    <property type="match status" value="1"/>
</dbReference>
<keyword evidence="5 7" id="KW-1133">Transmembrane helix</keyword>
<comment type="subcellular location">
    <subcellularLocation>
        <location evidence="1">Membrane</location>
        <topology evidence="1">Multi-pass membrane protein</topology>
    </subcellularLocation>
</comment>
<dbReference type="Proteomes" id="UP001209916">
    <property type="component" value="Unassembled WGS sequence"/>
</dbReference>
<evidence type="ECO:0000256" key="5">
    <source>
        <dbReference type="ARBA" id="ARBA00022989"/>
    </source>
</evidence>
<dbReference type="PROSITE" id="PS50850">
    <property type="entry name" value="MFS"/>
    <property type="match status" value="1"/>
</dbReference>
<evidence type="ECO:0000256" key="6">
    <source>
        <dbReference type="ARBA" id="ARBA00023136"/>
    </source>
</evidence>
<dbReference type="EMBL" id="JAPKNA010000001">
    <property type="protein sequence ID" value="MCX5463291.1"/>
    <property type="molecule type" value="Genomic_DNA"/>
</dbReference>
<dbReference type="InterPro" id="IPR036259">
    <property type="entry name" value="MFS_trans_sf"/>
</dbReference>
<dbReference type="RefSeq" id="WP_266120203.1">
    <property type="nucleotide sequence ID" value="NZ_JAPKNA010000001.1"/>
</dbReference>
<evidence type="ECO:0000259" key="8">
    <source>
        <dbReference type="PROSITE" id="PS50850"/>
    </source>
</evidence>
<feature type="transmembrane region" description="Helical" evidence="7">
    <location>
        <begin position="344"/>
        <end position="364"/>
    </location>
</feature>
<feature type="transmembrane region" description="Helical" evidence="7">
    <location>
        <begin position="376"/>
        <end position="399"/>
    </location>
</feature>